<dbReference type="EMBL" id="QPGA01000009">
    <property type="protein sequence ID" value="RDE51290.1"/>
    <property type="molecule type" value="Genomic_DNA"/>
</dbReference>
<dbReference type="InterPro" id="IPR016035">
    <property type="entry name" value="Acyl_Trfase/lysoPLipase"/>
</dbReference>
<feature type="active site" description="Nucleophile" evidence="4">
    <location>
        <position position="51"/>
    </location>
</feature>
<feature type="non-terminal residue" evidence="6">
    <location>
        <position position="301"/>
    </location>
</feature>
<accession>A0A369XPI9</accession>
<feature type="active site" description="Proton acceptor" evidence="4">
    <location>
        <position position="218"/>
    </location>
</feature>
<evidence type="ECO:0000259" key="5">
    <source>
        <dbReference type="PROSITE" id="PS51635"/>
    </source>
</evidence>
<dbReference type="InterPro" id="IPR002641">
    <property type="entry name" value="PNPLA_dom"/>
</dbReference>
<dbReference type="SUPFAM" id="SSF52151">
    <property type="entry name" value="FabD/lysophospholipase-like"/>
    <property type="match status" value="1"/>
</dbReference>
<dbReference type="PROSITE" id="PS51635">
    <property type="entry name" value="PNPLA"/>
    <property type="match status" value="1"/>
</dbReference>
<proteinExistence type="predicted"/>
<keyword evidence="2 4" id="KW-0442">Lipid degradation</keyword>
<dbReference type="InterPro" id="IPR050301">
    <property type="entry name" value="NTE"/>
</dbReference>
<evidence type="ECO:0000313" key="6">
    <source>
        <dbReference type="EMBL" id="RDE51290.1"/>
    </source>
</evidence>
<feature type="short sequence motif" description="DGA/G" evidence="4">
    <location>
        <begin position="218"/>
        <end position="220"/>
    </location>
</feature>
<name>A0A369XPI9_9PROT</name>
<evidence type="ECO:0000256" key="2">
    <source>
        <dbReference type="ARBA" id="ARBA00022963"/>
    </source>
</evidence>
<evidence type="ECO:0000256" key="3">
    <source>
        <dbReference type="ARBA" id="ARBA00023098"/>
    </source>
</evidence>
<evidence type="ECO:0000256" key="4">
    <source>
        <dbReference type="PROSITE-ProRule" id="PRU01161"/>
    </source>
</evidence>
<protein>
    <submittedName>
        <fullName evidence="6">Patatin family protein</fullName>
    </submittedName>
</protein>
<evidence type="ECO:0000313" key="7">
    <source>
        <dbReference type="Proteomes" id="UP000253831"/>
    </source>
</evidence>
<dbReference type="GO" id="GO:0016042">
    <property type="term" value="P:lipid catabolic process"/>
    <property type="evidence" value="ECO:0007669"/>
    <property type="project" value="UniProtKB-UniRule"/>
</dbReference>
<keyword evidence="1 4" id="KW-0378">Hydrolase</keyword>
<reference evidence="6 7" key="1">
    <citation type="submission" date="2018-05" db="EMBL/GenBank/DDBJ databases">
        <title>Integrated omic analyses show evidence that a Ca. Accumulibacter phosphatis strain performs denitrification under micro-aerobic conditions.</title>
        <authorList>
            <person name="Camejo P.Y."/>
            <person name="Katherine M.D."/>
            <person name="Daniel N.R."/>
        </authorList>
    </citation>
    <scope>NUCLEOTIDE SEQUENCE [LARGE SCALE GENOMIC DNA]</scope>
    <source>
        <strain evidence="6">UW-LDO-IC</strain>
    </source>
</reference>
<feature type="short sequence motif" description="GXSXG" evidence="4">
    <location>
        <begin position="49"/>
        <end position="53"/>
    </location>
</feature>
<dbReference type="AlphaFoldDB" id="A0A369XPI9"/>
<evidence type="ECO:0000256" key="1">
    <source>
        <dbReference type="ARBA" id="ARBA00022801"/>
    </source>
</evidence>
<dbReference type="GO" id="GO:0016787">
    <property type="term" value="F:hydrolase activity"/>
    <property type="evidence" value="ECO:0007669"/>
    <property type="project" value="UniProtKB-UniRule"/>
</dbReference>
<gene>
    <name evidence="6" type="ORF">DVS81_07045</name>
</gene>
<comment type="caution">
    <text evidence="4">Lacks conserved residue(s) required for the propagation of feature annotation.</text>
</comment>
<dbReference type="PANTHER" id="PTHR14226:SF57">
    <property type="entry name" value="BLR7027 PROTEIN"/>
    <property type="match status" value="1"/>
</dbReference>
<feature type="domain" description="PNPLA" evidence="5">
    <location>
        <begin position="13"/>
        <end position="231"/>
    </location>
</feature>
<dbReference type="PANTHER" id="PTHR14226">
    <property type="entry name" value="NEUROPATHY TARGET ESTERASE/SWISS CHEESE D.MELANOGASTER"/>
    <property type="match status" value="1"/>
</dbReference>
<comment type="caution">
    <text evidence="6">The sequence shown here is derived from an EMBL/GenBank/DDBJ whole genome shotgun (WGS) entry which is preliminary data.</text>
</comment>
<dbReference type="Pfam" id="PF01734">
    <property type="entry name" value="Patatin"/>
    <property type="match status" value="1"/>
</dbReference>
<dbReference type="Proteomes" id="UP000253831">
    <property type="component" value="Unassembled WGS sequence"/>
</dbReference>
<keyword evidence="3 4" id="KW-0443">Lipid metabolism</keyword>
<dbReference type="Gene3D" id="3.40.1090.10">
    <property type="entry name" value="Cytosolic phospholipase A2 catalytic domain"/>
    <property type="match status" value="2"/>
</dbReference>
<sequence>MTATSRPAKIALALAGGGPVGGIYEVGAMAALSEALDGVDFNEFDIYVGVSSGALLSAAVANGLGPAALARMLVEKDNNEVFDPGMLLRPAFGEYIRRAMSVPVIFWSSLRQYLSDPWHLRLVEAFQGLSHALPTGVFNNAGIDKLLCKLFSTGGRSNDFRQLKHQLFLVATDLDTGESVAFGSAGYDDVPISVAVQASAALPGLFPPVRIGERYFVDGALIKTLHASVALHEGAELVICINPLVPFDSRLAAQRPAHERSASAPTHLVEGGLPVVLAQTFRAIIHSRMRTGMDRYRLEFA</sequence>
<organism evidence="6 7">
    <name type="scientific">Candidatus Accumulibacter meliphilus</name>
    <dbReference type="NCBI Taxonomy" id="2211374"/>
    <lineage>
        <taxon>Bacteria</taxon>
        <taxon>Pseudomonadati</taxon>
        <taxon>Pseudomonadota</taxon>
        <taxon>Betaproteobacteria</taxon>
        <taxon>Candidatus Accumulibacter</taxon>
    </lineage>
</organism>